<feature type="transmembrane region" description="Helical" evidence="10">
    <location>
        <begin position="99"/>
        <end position="120"/>
    </location>
</feature>
<feature type="transmembrane region" description="Helical" evidence="10">
    <location>
        <begin position="324"/>
        <end position="344"/>
    </location>
</feature>
<evidence type="ECO:0000313" key="11">
    <source>
        <dbReference type="EMBL" id="TFH84549.1"/>
    </source>
</evidence>
<dbReference type="EMBL" id="SGVY01000001">
    <property type="protein sequence ID" value="TFH84549.1"/>
    <property type="molecule type" value="Genomic_DNA"/>
</dbReference>
<dbReference type="PANTHER" id="PTHR43298:SF2">
    <property type="entry name" value="FMN_FAD EXPORTER YEEO-RELATED"/>
    <property type="match status" value="1"/>
</dbReference>
<evidence type="ECO:0000256" key="8">
    <source>
        <dbReference type="ARBA" id="ARBA00023136"/>
    </source>
</evidence>
<feature type="transmembrane region" description="Helical" evidence="10">
    <location>
        <begin position="418"/>
        <end position="438"/>
    </location>
</feature>
<sequence length="458" mass="50886">MGNNTSITEHKRHYYRELLCIGVPIIIGQLGTIILGFADTLMIGHHSTEELAAAGLVNNIITFILVSYMGFSYGLTPIIGKLYGMEKTDKIGQKVKNSFFANMVVGVIFSLALIILYFNLHRIGQPEELLALIRPYFIVNLISVLFVGVFNTLKQFLDGIGNTKVAMWVMIMGNIVNIFGNWVLIYGVGPCPEMGLLGAGISTLASRVLMAVAMVGIIAGTKEYREYRNNIIASRINGADFREMNRLGWPVALQLALESGAFTLSCVMVGWLGTIPLAAHQVMITISQLFYLVLSGMAAALAIRVSHFVGQNDFAAVRRNAYDGWRLNLLFSLCMGIPVLLLRHQIGGWFNDNVEVQQYVALLIIMMMLYQFGDGLQYTFANALRGIACVKPMVTYAFIAYFIICLPLGYTLGFPCGIGILGIWIAFPFGLTIAGFLYKHRFEKELKKMENIFLEKNF</sequence>
<dbReference type="CDD" id="cd13131">
    <property type="entry name" value="MATE_NorM_like"/>
    <property type="match status" value="1"/>
</dbReference>
<feature type="transmembrane region" description="Helical" evidence="10">
    <location>
        <begin position="58"/>
        <end position="79"/>
    </location>
</feature>
<dbReference type="Pfam" id="PF01554">
    <property type="entry name" value="MatE"/>
    <property type="match status" value="2"/>
</dbReference>
<dbReference type="InterPro" id="IPR050222">
    <property type="entry name" value="MATE_MdtK"/>
</dbReference>
<name>A0A4Y8VVB1_9BACT</name>
<comment type="subcellular location">
    <subcellularLocation>
        <location evidence="1">Cell membrane</location>
        <topology evidence="1">Multi-pass membrane protein</topology>
    </subcellularLocation>
</comment>
<dbReference type="GO" id="GO:0042910">
    <property type="term" value="F:xenobiotic transmembrane transporter activity"/>
    <property type="evidence" value="ECO:0007669"/>
    <property type="project" value="InterPro"/>
</dbReference>
<feature type="transmembrane region" description="Helical" evidence="10">
    <location>
        <begin position="356"/>
        <end position="373"/>
    </location>
</feature>
<keyword evidence="8 10" id="KW-0472">Membrane</keyword>
<evidence type="ECO:0000256" key="7">
    <source>
        <dbReference type="ARBA" id="ARBA00023065"/>
    </source>
</evidence>
<keyword evidence="6 10" id="KW-1133">Transmembrane helix</keyword>
<feature type="transmembrane region" description="Helical" evidence="10">
    <location>
        <begin position="251"/>
        <end position="272"/>
    </location>
</feature>
<accession>A0A4Y8VVB1</accession>
<feature type="transmembrane region" description="Helical" evidence="10">
    <location>
        <begin position="165"/>
        <end position="188"/>
    </location>
</feature>
<dbReference type="GO" id="GO:0015297">
    <property type="term" value="F:antiporter activity"/>
    <property type="evidence" value="ECO:0007669"/>
    <property type="project" value="UniProtKB-KW"/>
</dbReference>
<feature type="transmembrane region" description="Helical" evidence="10">
    <location>
        <begin position="132"/>
        <end position="153"/>
    </location>
</feature>
<dbReference type="Proteomes" id="UP000297872">
    <property type="component" value="Unassembled WGS sequence"/>
</dbReference>
<gene>
    <name evidence="11" type="ORF">EXN75_00365</name>
</gene>
<dbReference type="NCBIfam" id="TIGR00797">
    <property type="entry name" value="matE"/>
    <property type="match status" value="1"/>
</dbReference>
<evidence type="ECO:0000256" key="3">
    <source>
        <dbReference type="ARBA" id="ARBA00022449"/>
    </source>
</evidence>
<evidence type="ECO:0000313" key="12">
    <source>
        <dbReference type="Proteomes" id="UP000297872"/>
    </source>
</evidence>
<proteinExistence type="predicted"/>
<evidence type="ECO:0000256" key="4">
    <source>
        <dbReference type="ARBA" id="ARBA00022475"/>
    </source>
</evidence>
<comment type="caution">
    <text evidence="11">The sequence shown here is derived from an EMBL/GenBank/DDBJ whole genome shotgun (WGS) entry which is preliminary data.</text>
</comment>
<evidence type="ECO:0000256" key="10">
    <source>
        <dbReference type="SAM" id="Phobius"/>
    </source>
</evidence>
<dbReference type="OrthoDB" id="9780160at2"/>
<organism evidence="11 12">
    <name type="scientific">Segatella hominis</name>
    <dbReference type="NCBI Taxonomy" id="2518605"/>
    <lineage>
        <taxon>Bacteria</taxon>
        <taxon>Pseudomonadati</taxon>
        <taxon>Bacteroidota</taxon>
        <taxon>Bacteroidia</taxon>
        <taxon>Bacteroidales</taxon>
        <taxon>Prevotellaceae</taxon>
        <taxon>Segatella</taxon>
    </lineage>
</organism>
<dbReference type="AlphaFoldDB" id="A0A4Y8VVB1"/>
<dbReference type="GO" id="GO:0005886">
    <property type="term" value="C:plasma membrane"/>
    <property type="evidence" value="ECO:0007669"/>
    <property type="project" value="UniProtKB-SubCell"/>
</dbReference>
<evidence type="ECO:0000256" key="9">
    <source>
        <dbReference type="ARBA" id="ARBA00031636"/>
    </source>
</evidence>
<evidence type="ECO:0000256" key="2">
    <source>
        <dbReference type="ARBA" id="ARBA00022448"/>
    </source>
</evidence>
<keyword evidence="4" id="KW-1003">Cell membrane</keyword>
<keyword evidence="5 10" id="KW-0812">Transmembrane</keyword>
<dbReference type="InterPro" id="IPR002528">
    <property type="entry name" value="MATE_fam"/>
</dbReference>
<dbReference type="PIRSF" id="PIRSF006603">
    <property type="entry name" value="DinF"/>
    <property type="match status" value="1"/>
</dbReference>
<keyword evidence="12" id="KW-1185">Reference proteome</keyword>
<feature type="transmembrane region" description="Helical" evidence="10">
    <location>
        <begin position="394"/>
        <end position="412"/>
    </location>
</feature>
<dbReference type="PANTHER" id="PTHR43298">
    <property type="entry name" value="MULTIDRUG RESISTANCE PROTEIN NORM-RELATED"/>
    <property type="match status" value="1"/>
</dbReference>
<protein>
    <recommendedName>
        <fullName evidence="9">Multidrug-efflux transporter</fullName>
    </recommendedName>
</protein>
<keyword evidence="2" id="KW-0813">Transport</keyword>
<feature type="transmembrane region" description="Helical" evidence="10">
    <location>
        <begin position="18"/>
        <end position="38"/>
    </location>
</feature>
<dbReference type="GeneID" id="302993749"/>
<dbReference type="GO" id="GO:0006811">
    <property type="term" value="P:monoatomic ion transport"/>
    <property type="evidence" value="ECO:0007669"/>
    <property type="project" value="UniProtKB-KW"/>
</dbReference>
<feature type="transmembrane region" description="Helical" evidence="10">
    <location>
        <begin position="278"/>
        <end position="303"/>
    </location>
</feature>
<evidence type="ECO:0000256" key="5">
    <source>
        <dbReference type="ARBA" id="ARBA00022692"/>
    </source>
</evidence>
<keyword evidence="7" id="KW-0406">Ion transport</keyword>
<dbReference type="InterPro" id="IPR048279">
    <property type="entry name" value="MdtK-like"/>
</dbReference>
<evidence type="ECO:0000256" key="1">
    <source>
        <dbReference type="ARBA" id="ARBA00004651"/>
    </source>
</evidence>
<dbReference type="RefSeq" id="WP_134842351.1">
    <property type="nucleotide sequence ID" value="NZ_SGVY01000001.1"/>
</dbReference>
<keyword evidence="3" id="KW-0050">Antiport</keyword>
<reference evidence="11 12" key="1">
    <citation type="submission" date="2019-02" db="EMBL/GenBank/DDBJ databases">
        <title>Draft Genome Sequence of the Prevotella sp. BCRC 81118, Isolated from Human Feces.</title>
        <authorList>
            <person name="Huang C.-H."/>
        </authorList>
    </citation>
    <scope>NUCLEOTIDE SEQUENCE [LARGE SCALE GENOMIC DNA]</scope>
    <source>
        <strain evidence="11 12">BCRC 81118</strain>
    </source>
</reference>
<feature type="transmembrane region" description="Helical" evidence="10">
    <location>
        <begin position="194"/>
        <end position="219"/>
    </location>
</feature>
<evidence type="ECO:0000256" key="6">
    <source>
        <dbReference type="ARBA" id="ARBA00022989"/>
    </source>
</evidence>